<keyword evidence="2" id="KW-1185">Reference proteome</keyword>
<evidence type="ECO:0000313" key="2">
    <source>
        <dbReference type="Proteomes" id="UP001162992"/>
    </source>
</evidence>
<sequence length="111" mass="12964">MIHEILLLLFKFFTLFFLQLPIFHTKAIVCDSFFIVLPRIMFMINFIRFIFSVNFFTSSQCSNAECSILTINALLNHHYLSELQWVINEIFYATLTSYSSCSCITSCDFSS</sequence>
<dbReference type="Proteomes" id="UP001162992">
    <property type="component" value="Chromosome 3"/>
</dbReference>
<protein>
    <submittedName>
        <fullName evidence="1">Uncharacterized protein</fullName>
    </submittedName>
</protein>
<evidence type="ECO:0000313" key="1">
    <source>
        <dbReference type="EMBL" id="KAJ7562896.1"/>
    </source>
</evidence>
<proteinExistence type="predicted"/>
<comment type="caution">
    <text evidence="1">The sequence shown here is derived from an EMBL/GenBank/DDBJ whole genome shotgun (WGS) entry which is preliminary data.</text>
</comment>
<dbReference type="EMBL" id="CM055094">
    <property type="protein sequence ID" value="KAJ7562896.1"/>
    <property type="molecule type" value="Genomic_DNA"/>
</dbReference>
<name>A0ACC2E8V8_DIPCM</name>
<accession>A0ACC2E8V8</accession>
<reference evidence="2" key="1">
    <citation type="journal article" date="2024" name="Proc. Natl. Acad. Sci. U.S.A.">
        <title>Extraordinary preservation of gene collinearity over three hundred million years revealed in homosporous lycophytes.</title>
        <authorList>
            <person name="Li C."/>
            <person name="Wickell D."/>
            <person name="Kuo L.Y."/>
            <person name="Chen X."/>
            <person name="Nie B."/>
            <person name="Liao X."/>
            <person name="Peng D."/>
            <person name="Ji J."/>
            <person name="Jenkins J."/>
            <person name="Williams M."/>
            <person name="Shu S."/>
            <person name="Plott C."/>
            <person name="Barry K."/>
            <person name="Rajasekar S."/>
            <person name="Grimwood J."/>
            <person name="Han X."/>
            <person name="Sun S."/>
            <person name="Hou Z."/>
            <person name="He W."/>
            <person name="Dai G."/>
            <person name="Sun C."/>
            <person name="Schmutz J."/>
            <person name="Leebens-Mack J.H."/>
            <person name="Li F.W."/>
            <person name="Wang L."/>
        </authorList>
    </citation>
    <scope>NUCLEOTIDE SEQUENCE [LARGE SCALE GENOMIC DNA]</scope>
    <source>
        <strain evidence="2">cv. PW_Plant_1</strain>
    </source>
</reference>
<organism evidence="1 2">
    <name type="scientific">Diphasiastrum complanatum</name>
    <name type="common">Issler's clubmoss</name>
    <name type="synonym">Lycopodium complanatum</name>
    <dbReference type="NCBI Taxonomy" id="34168"/>
    <lineage>
        <taxon>Eukaryota</taxon>
        <taxon>Viridiplantae</taxon>
        <taxon>Streptophyta</taxon>
        <taxon>Embryophyta</taxon>
        <taxon>Tracheophyta</taxon>
        <taxon>Lycopodiopsida</taxon>
        <taxon>Lycopodiales</taxon>
        <taxon>Lycopodiaceae</taxon>
        <taxon>Lycopodioideae</taxon>
        <taxon>Diphasiastrum</taxon>
    </lineage>
</organism>
<gene>
    <name evidence="1" type="ORF">O6H91_03G087900</name>
</gene>